<protein>
    <submittedName>
        <fullName evidence="6">Creatininase family protein</fullName>
    </submittedName>
</protein>
<evidence type="ECO:0000313" key="7">
    <source>
        <dbReference type="Proteomes" id="UP000307874"/>
    </source>
</evidence>
<keyword evidence="7" id="KW-1185">Reference proteome</keyword>
<gene>
    <name evidence="6" type="ORF">FF124_06100</name>
</gene>
<dbReference type="InterPro" id="IPR024087">
    <property type="entry name" value="Creatininase-like_sf"/>
</dbReference>
<dbReference type="RefSeq" id="WP_138747602.1">
    <property type="nucleotide sequence ID" value="NZ_VCLB01000003.1"/>
</dbReference>
<evidence type="ECO:0000256" key="3">
    <source>
        <dbReference type="ARBA" id="ARBA00022801"/>
    </source>
</evidence>
<dbReference type="GO" id="GO:0016811">
    <property type="term" value="F:hydrolase activity, acting on carbon-nitrogen (but not peptide) bonds, in linear amides"/>
    <property type="evidence" value="ECO:0007669"/>
    <property type="project" value="TreeGrafter"/>
</dbReference>
<organism evidence="6 7">
    <name type="scientific">Martelella lutilitoris</name>
    <dbReference type="NCBI Taxonomy" id="2583532"/>
    <lineage>
        <taxon>Bacteria</taxon>
        <taxon>Pseudomonadati</taxon>
        <taxon>Pseudomonadota</taxon>
        <taxon>Alphaproteobacteria</taxon>
        <taxon>Hyphomicrobiales</taxon>
        <taxon>Aurantimonadaceae</taxon>
        <taxon>Martelella</taxon>
    </lineage>
</organism>
<dbReference type="InterPro" id="IPR003785">
    <property type="entry name" value="Creatininase/forma_Hydrolase"/>
</dbReference>
<dbReference type="PANTHER" id="PTHR35005:SF1">
    <property type="entry name" value="2-AMINO-5-FORMYLAMINO-6-RIBOSYLAMINOPYRIMIDIN-4(3H)-ONE 5'-MONOPHOSPHATE DEFORMYLASE"/>
    <property type="match status" value="1"/>
</dbReference>
<dbReference type="OrthoDB" id="9801445at2"/>
<comment type="cofactor">
    <cofactor evidence="1">
        <name>Zn(2+)</name>
        <dbReference type="ChEBI" id="CHEBI:29105"/>
    </cofactor>
</comment>
<reference evidence="6 7" key="2">
    <citation type="submission" date="2019-06" db="EMBL/GenBank/DDBJ databases">
        <title>Martelella lutilitoris sp. nov., isolated from a tidal mudflat.</title>
        <authorList>
            <person name="Kim Y.-J."/>
        </authorList>
    </citation>
    <scope>NUCLEOTIDE SEQUENCE [LARGE SCALE GENOMIC DNA]</scope>
    <source>
        <strain evidence="6 7">GH2-6</strain>
    </source>
</reference>
<dbReference type="Proteomes" id="UP000307874">
    <property type="component" value="Unassembled WGS sequence"/>
</dbReference>
<dbReference type="Gene3D" id="3.40.50.10310">
    <property type="entry name" value="Creatininase"/>
    <property type="match status" value="1"/>
</dbReference>
<evidence type="ECO:0000256" key="4">
    <source>
        <dbReference type="ARBA" id="ARBA00022833"/>
    </source>
</evidence>
<dbReference type="AlphaFoldDB" id="A0A5C4JTK9"/>
<dbReference type="SUPFAM" id="SSF102215">
    <property type="entry name" value="Creatininase"/>
    <property type="match status" value="1"/>
</dbReference>
<dbReference type="Pfam" id="PF02633">
    <property type="entry name" value="Creatininase"/>
    <property type="match status" value="1"/>
</dbReference>
<comment type="similarity">
    <text evidence="5">Belongs to the creatininase superfamily.</text>
</comment>
<evidence type="ECO:0000256" key="1">
    <source>
        <dbReference type="ARBA" id="ARBA00001947"/>
    </source>
</evidence>
<sequence>MAKRFYWNELTSPEFSALDPATTVAILPLASTEQHGPHLPVATDVAIAQGMLDTLKENLPENLNVLVLPVQEIGKANEHIHGPGTLSFGADLLIPAWTTIGEKVAAAGLRKIIMVNSHGGNLDIMSIVSREMRVRFNMVAVATQWARFGSPEGMISEEERTYGIHGGEVETSLMLHFRPELVKMENAENFVSLAKWQKENTRRLQPTPPNALAWIAHDLNPKGALGNAAIATAEKGAAIAQHQIAGFIELIEDVVAYPLDKLYTPA</sequence>
<proteinExistence type="inferred from homology"/>
<name>A0A5C4JTK9_9HYPH</name>
<dbReference type="EMBL" id="VCLB01000003">
    <property type="protein sequence ID" value="TNB48698.1"/>
    <property type="molecule type" value="Genomic_DNA"/>
</dbReference>
<accession>A0A5C4JTK9</accession>
<dbReference type="GO" id="GO:0046872">
    <property type="term" value="F:metal ion binding"/>
    <property type="evidence" value="ECO:0007669"/>
    <property type="project" value="UniProtKB-KW"/>
</dbReference>
<evidence type="ECO:0000313" key="6">
    <source>
        <dbReference type="EMBL" id="TNB48698.1"/>
    </source>
</evidence>
<keyword evidence="3" id="KW-0378">Hydrolase</keyword>
<dbReference type="GO" id="GO:0009231">
    <property type="term" value="P:riboflavin biosynthetic process"/>
    <property type="evidence" value="ECO:0007669"/>
    <property type="project" value="TreeGrafter"/>
</dbReference>
<evidence type="ECO:0000256" key="5">
    <source>
        <dbReference type="ARBA" id="ARBA00024029"/>
    </source>
</evidence>
<evidence type="ECO:0000256" key="2">
    <source>
        <dbReference type="ARBA" id="ARBA00022723"/>
    </source>
</evidence>
<comment type="caution">
    <text evidence="6">The sequence shown here is derived from an EMBL/GenBank/DDBJ whole genome shotgun (WGS) entry which is preliminary data.</text>
</comment>
<keyword evidence="4" id="KW-0862">Zinc</keyword>
<reference evidence="6 7" key="1">
    <citation type="submission" date="2019-05" db="EMBL/GenBank/DDBJ databases">
        <authorList>
            <person name="Lee S.D."/>
        </authorList>
    </citation>
    <scope>NUCLEOTIDE SEQUENCE [LARGE SCALE GENOMIC DNA]</scope>
    <source>
        <strain evidence="6 7">GH2-6</strain>
    </source>
</reference>
<dbReference type="PANTHER" id="PTHR35005">
    <property type="entry name" value="3-DEHYDRO-SCYLLO-INOSOSE HYDROLASE"/>
    <property type="match status" value="1"/>
</dbReference>
<keyword evidence="2" id="KW-0479">Metal-binding</keyword>